<feature type="transmembrane region" description="Helical" evidence="7">
    <location>
        <begin position="435"/>
        <end position="455"/>
    </location>
</feature>
<evidence type="ECO:0000256" key="1">
    <source>
        <dbReference type="ARBA" id="ARBA00004127"/>
    </source>
</evidence>
<dbReference type="PANTHER" id="PTHR31503">
    <property type="entry name" value="VACUOLAR CALCIUM ION TRANSPORTER"/>
    <property type="match status" value="1"/>
</dbReference>
<proteinExistence type="predicted"/>
<feature type="transmembrane region" description="Helical" evidence="7">
    <location>
        <begin position="364"/>
        <end position="381"/>
    </location>
</feature>
<dbReference type="InterPro" id="IPR044880">
    <property type="entry name" value="NCX_ion-bd_dom_sf"/>
</dbReference>
<feature type="transmembrane region" description="Helical" evidence="7">
    <location>
        <begin position="467"/>
        <end position="486"/>
    </location>
</feature>
<accession>A0A0N1HT55</accession>
<evidence type="ECO:0000259" key="8">
    <source>
        <dbReference type="Pfam" id="PF01699"/>
    </source>
</evidence>
<dbReference type="GO" id="GO:0012505">
    <property type="term" value="C:endomembrane system"/>
    <property type="evidence" value="ECO:0007669"/>
    <property type="project" value="UniProtKB-SubCell"/>
</dbReference>
<keyword evidence="5" id="KW-0406">Ion transport</keyword>
<comment type="caution">
    <text evidence="9">The sequence shown here is derived from an EMBL/GenBank/DDBJ whole genome shotgun (WGS) entry which is preliminary data.</text>
</comment>
<evidence type="ECO:0000256" key="7">
    <source>
        <dbReference type="SAM" id="Phobius"/>
    </source>
</evidence>
<dbReference type="Pfam" id="PF01699">
    <property type="entry name" value="Na_Ca_ex"/>
    <property type="match status" value="1"/>
</dbReference>
<feature type="transmembrane region" description="Helical" evidence="7">
    <location>
        <begin position="211"/>
        <end position="231"/>
    </location>
</feature>
<protein>
    <recommendedName>
        <fullName evidence="8">Sodium/calcium exchanger membrane region domain-containing protein</fullName>
    </recommendedName>
</protein>
<feature type="transmembrane region" description="Helical" evidence="7">
    <location>
        <begin position="266"/>
        <end position="286"/>
    </location>
</feature>
<dbReference type="OMA" id="WNPFRHV"/>
<evidence type="ECO:0000256" key="3">
    <source>
        <dbReference type="ARBA" id="ARBA00022692"/>
    </source>
</evidence>
<feature type="transmembrane region" description="Helical" evidence="7">
    <location>
        <begin position="179"/>
        <end position="199"/>
    </location>
</feature>
<organism evidence="9 10">
    <name type="scientific">Leptomonas seymouri</name>
    <dbReference type="NCBI Taxonomy" id="5684"/>
    <lineage>
        <taxon>Eukaryota</taxon>
        <taxon>Discoba</taxon>
        <taxon>Euglenozoa</taxon>
        <taxon>Kinetoplastea</taxon>
        <taxon>Metakinetoplastina</taxon>
        <taxon>Trypanosomatida</taxon>
        <taxon>Trypanosomatidae</taxon>
        <taxon>Leishmaniinae</taxon>
        <taxon>Leptomonas</taxon>
    </lineage>
</organism>
<dbReference type="VEuPathDB" id="TriTrypDB:Lsey_0294_0060"/>
<feature type="transmembrane region" description="Helical" evidence="7">
    <location>
        <begin position="334"/>
        <end position="357"/>
    </location>
</feature>
<name>A0A0N1HT55_LEPSE</name>
<keyword evidence="4 7" id="KW-1133">Transmembrane helix</keyword>
<feature type="transmembrane region" description="Helical" evidence="7">
    <location>
        <begin position="401"/>
        <end position="428"/>
    </location>
</feature>
<evidence type="ECO:0000256" key="5">
    <source>
        <dbReference type="ARBA" id="ARBA00023065"/>
    </source>
</evidence>
<keyword evidence="6 7" id="KW-0472">Membrane</keyword>
<dbReference type="GO" id="GO:0005774">
    <property type="term" value="C:vacuolar membrane"/>
    <property type="evidence" value="ECO:0007669"/>
    <property type="project" value="UniProtKB-ARBA"/>
</dbReference>
<feature type="transmembrane region" description="Helical" evidence="7">
    <location>
        <begin position="102"/>
        <end position="123"/>
    </location>
</feature>
<evidence type="ECO:0000256" key="2">
    <source>
        <dbReference type="ARBA" id="ARBA00022448"/>
    </source>
</evidence>
<evidence type="ECO:0000313" key="9">
    <source>
        <dbReference type="EMBL" id="KPI84052.1"/>
    </source>
</evidence>
<feature type="transmembrane region" description="Helical" evidence="7">
    <location>
        <begin position="143"/>
        <end position="167"/>
    </location>
</feature>
<dbReference type="GO" id="GO:0006874">
    <property type="term" value="P:intracellular calcium ion homeostasis"/>
    <property type="evidence" value="ECO:0007669"/>
    <property type="project" value="TreeGrafter"/>
</dbReference>
<evidence type="ECO:0000256" key="4">
    <source>
        <dbReference type="ARBA" id="ARBA00022989"/>
    </source>
</evidence>
<reference evidence="9 10" key="1">
    <citation type="journal article" date="2015" name="PLoS Pathog.">
        <title>Leptomonas seymouri: Adaptations to the Dixenous Life Cycle Analyzed by Genome Sequencing, Transcriptome Profiling and Co-infection with Leishmania donovani.</title>
        <authorList>
            <person name="Kraeva N."/>
            <person name="Butenko A."/>
            <person name="Hlavacova J."/>
            <person name="Kostygov A."/>
            <person name="Myskova J."/>
            <person name="Grybchuk D."/>
            <person name="Lestinova T."/>
            <person name="Votypka J."/>
            <person name="Volf P."/>
            <person name="Opperdoes F."/>
            <person name="Flegontov P."/>
            <person name="Lukes J."/>
            <person name="Yurchenko V."/>
        </authorList>
    </citation>
    <scope>NUCLEOTIDE SEQUENCE [LARGE SCALE GENOMIC DNA]</scope>
    <source>
        <strain evidence="9 10">ATCC 30220</strain>
    </source>
</reference>
<keyword evidence="2" id="KW-0813">Transport</keyword>
<dbReference type="EMBL" id="LJSK01000294">
    <property type="protein sequence ID" value="KPI84052.1"/>
    <property type="molecule type" value="Genomic_DNA"/>
</dbReference>
<sequence>MLAQMNQGSSGHTADYGTAERPHVVLSNPGANDFPEDDLHEVHLSVAQQAVQSFHYAPRVKSLLILLIPFVLTACFAPHRVKSSPAAAAATAMREGAKTPRGLLPVEGATGGALFVMALALVLPVNTLLIEYLEDLVVRHDSLPLGIAVNLVFEHTAELLFSICAIAYSKRSLCWVKPLLLGSILLNMLGVLGASILAAPLTDGTSVDLGISSWTAFSASGLVFATALYLLPTVYGVTVMAPDAAGQLQHLRAPSQQIVEQQTRHMLFISRSLALFVLVVYSLYLWKVVRSNSNYYVAADNPNAPSSLTYALQYCERLHSTQEVDLGSRYSHRFALAGAALCLLLLSFLCYVLVATLMAATKTVTSLPLPFTLVVLLPLVFEANSASASVMMSQVGRPDIAASIAFASIVHLYLFVLPVVVIVGWVVLQVPLGLAFHPFLGCCCLIATLVAAQVMVASRVRWLEGGMLLTLYSLIVCICLLGRWHLCAAEFS</sequence>
<dbReference type="InterPro" id="IPR004713">
    <property type="entry name" value="CaH_exchang"/>
</dbReference>
<feature type="domain" description="Sodium/calcium exchanger membrane region" evidence="8">
    <location>
        <begin position="335"/>
        <end position="480"/>
    </location>
</feature>
<dbReference type="GO" id="GO:0015369">
    <property type="term" value="F:calcium:proton antiporter activity"/>
    <property type="evidence" value="ECO:0007669"/>
    <property type="project" value="TreeGrafter"/>
</dbReference>
<dbReference type="PANTHER" id="PTHR31503:SF22">
    <property type="entry name" value="VACUOLAR CALCIUM ION TRANSPORTER"/>
    <property type="match status" value="1"/>
</dbReference>
<keyword evidence="3 7" id="KW-0812">Transmembrane</keyword>
<dbReference type="InterPro" id="IPR004837">
    <property type="entry name" value="NaCa_Exmemb"/>
</dbReference>
<comment type="subcellular location">
    <subcellularLocation>
        <location evidence="1">Endomembrane system</location>
        <topology evidence="1">Multi-pass membrane protein</topology>
    </subcellularLocation>
</comment>
<dbReference type="AlphaFoldDB" id="A0A0N1HT55"/>
<dbReference type="Gene3D" id="1.20.1420.30">
    <property type="entry name" value="NCX, central ion-binding region"/>
    <property type="match status" value="1"/>
</dbReference>
<dbReference type="Proteomes" id="UP000038009">
    <property type="component" value="Unassembled WGS sequence"/>
</dbReference>
<dbReference type="OrthoDB" id="272417at2759"/>
<gene>
    <name evidence="9" type="ORF">ABL78_6897</name>
</gene>
<keyword evidence="10" id="KW-1185">Reference proteome</keyword>
<evidence type="ECO:0000313" key="10">
    <source>
        <dbReference type="Proteomes" id="UP000038009"/>
    </source>
</evidence>
<evidence type="ECO:0000256" key="6">
    <source>
        <dbReference type="ARBA" id="ARBA00023136"/>
    </source>
</evidence>